<comment type="similarity">
    <text evidence="1">Belongs to the aldo/keto reductase family.</text>
</comment>
<evidence type="ECO:0000256" key="6">
    <source>
        <dbReference type="PIRSR" id="PIRSR000097-3"/>
    </source>
</evidence>
<reference evidence="8" key="1">
    <citation type="submission" date="2021-01" db="EMBL/GenBank/DDBJ databases">
        <title>Whole genome shotgun sequence of Virgisporangium aliadipatigenens NBRC 105644.</title>
        <authorList>
            <person name="Komaki H."/>
            <person name="Tamura T."/>
        </authorList>
    </citation>
    <scope>NUCLEOTIDE SEQUENCE</scope>
    <source>
        <strain evidence="8">NBRC 105644</strain>
    </source>
</reference>
<dbReference type="GO" id="GO:0016616">
    <property type="term" value="F:oxidoreductase activity, acting on the CH-OH group of donors, NAD or NADP as acceptor"/>
    <property type="evidence" value="ECO:0007669"/>
    <property type="project" value="UniProtKB-ARBA"/>
</dbReference>
<dbReference type="CDD" id="cd19071">
    <property type="entry name" value="AKR_AKR1-5-like"/>
    <property type="match status" value="1"/>
</dbReference>
<dbReference type="Proteomes" id="UP000619260">
    <property type="component" value="Unassembled WGS sequence"/>
</dbReference>
<dbReference type="InterPro" id="IPR018170">
    <property type="entry name" value="Aldo/ket_reductase_CS"/>
</dbReference>
<evidence type="ECO:0000256" key="1">
    <source>
        <dbReference type="ARBA" id="ARBA00007905"/>
    </source>
</evidence>
<evidence type="ECO:0000256" key="4">
    <source>
        <dbReference type="PIRSR" id="PIRSR000097-1"/>
    </source>
</evidence>
<dbReference type="Pfam" id="PF00248">
    <property type="entry name" value="Aldo_ket_red"/>
    <property type="match status" value="1"/>
</dbReference>
<evidence type="ECO:0000256" key="3">
    <source>
        <dbReference type="ARBA" id="ARBA00023002"/>
    </source>
</evidence>
<dbReference type="PRINTS" id="PR00069">
    <property type="entry name" value="ALDKETRDTASE"/>
</dbReference>
<dbReference type="SUPFAM" id="SSF51430">
    <property type="entry name" value="NAD(P)-linked oxidoreductase"/>
    <property type="match status" value="1"/>
</dbReference>
<dbReference type="PROSITE" id="PS00798">
    <property type="entry name" value="ALDOKETO_REDUCTASE_1"/>
    <property type="match status" value="1"/>
</dbReference>
<dbReference type="PANTHER" id="PTHR43827:SF3">
    <property type="entry name" value="NADP-DEPENDENT OXIDOREDUCTASE DOMAIN-CONTAINING PROTEIN"/>
    <property type="match status" value="1"/>
</dbReference>
<protein>
    <submittedName>
        <fullName evidence="8">Oxidoreductase</fullName>
    </submittedName>
</protein>
<gene>
    <name evidence="8" type="ORF">Val02_06380</name>
</gene>
<feature type="binding site" evidence="5">
    <location>
        <position position="106"/>
    </location>
    <ligand>
        <name>substrate</name>
    </ligand>
</feature>
<dbReference type="RefSeq" id="WP_203897304.1">
    <property type="nucleotide sequence ID" value="NZ_BOPF01000002.1"/>
</dbReference>
<dbReference type="InterPro" id="IPR020471">
    <property type="entry name" value="AKR"/>
</dbReference>
<dbReference type="AlphaFoldDB" id="A0A8J4DNQ6"/>
<accession>A0A8J4DNQ6</accession>
<feature type="active site" description="Proton donor" evidence="4">
    <location>
        <position position="49"/>
    </location>
</feature>
<evidence type="ECO:0000256" key="5">
    <source>
        <dbReference type="PIRSR" id="PIRSR000097-2"/>
    </source>
</evidence>
<dbReference type="PANTHER" id="PTHR43827">
    <property type="entry name" value="2,5-DIKETO-D-GLUCONIC ACID REDUCTASE"/>
    <property type="match status" value="1"/>
</dbReference>
<keyword evidence="9" id="KW-1185">Reference proteome</keyword>
<dbReference type="EMBL" id="BOPF01000002">
    <property type="protein sequence ID" value="GIJ43752.1"/>
    <property type="molecule type" value="Genomic_DNA"/>
</dbReference>
<comment type="caution">
    <text evidence="8">The sequence shown here is derived from an EMBL/GenBank/DDBJ whole genome shotgun (WGS) entry which is preliminary data.</text>
</comment>
<proteinExistence type="inferred from homology"/>
<dbReference type="Gene3D" id="3.20.20.100">
    <property type="entry name" value="NADP-dependent oxidoreductase domain"/>
    <property type="match status" value="1"/>
</dbReference>
<keyword evidence="2" id="KW-0521">NADP</keyword>
<evidence type="ECO:0000313" key="9">
    <source>
        <dbReference type="Proteomes" id="UP000619260"/>
    </source>
</evidence>
<dbReference type="InterPro" id="IPR023210">
    <property type="entry name" value="NADP_OxRdtase_dom"/>
</dbReference>
<evidence type="ECO:0000256" key="2">
    <source>
        <dbReference type="ARBA" id="ARBA00022857"/>
    </source>
</evidence>
<dbReference type="PIRSF" id="PIRSF000097">
    <property type="entry name" value="AKR"/>
    <property type="match status" value="1"/>
</dbReference>
<evidence type="ECO:0000313" key="8">
    <source>
        <dbReference type="EMBL" id="GIJ43752.1"/>
    </source>
</evidence>
<organism evidence="8 9">
    <name type="scientific">Virgisporangium aliadipatigenens</name>
    <dbReference type="NCBI Taxonomy" id="741659"/>
    <lineage>
        <taxon>Bacteria</taxon>
        <taxon>Bacillati</taxon>
        <taxon>Actinomycetota</taxon>
        <taxon>Actinomycetes</taxon>
        <taxon>Micromonosporales</taxon>
        <taxon>Micromonosporaceae</taxon>
        <taxon>Virgisporangium</taxon>
    </lineage>
</organism>
<evidence type="ECO:0000259" key="7">
    <source>
        <dbReference type="Pfam" id="PF00248"/>
    </source>
</evidence>
<feature type="domain" description="NADP-dependent oxidoreductase" evidence="7">
    <location>
        <begin position="16"/>
        <end position="258"/>
    </location>
</feature>
<name>A0A8J4DNQ6_9ACTN</name>
<dbReference type="FunFam" id="3.20.20.100:FF:000002">
    <property type="entry name" value="2,5-diketo-D-gluconic acid reductase A"/>
    <property type="match status" value="1"/>
</dbReference>
<sequence length="272" mass="29956">MESTVTVPGGRRIPRLGFGTYQIAPRDTEQRVGEALRAGYRHIDTARYYRNEKGVGAAVRASGLVRDDIWITSKLPIDADGADEVNRAVDATVDALGTHVDLYLIHWPRPRHGRYPRTWQALRSAQAAGRLREIGVSNFHQAQLDRILADGGPPPAVNQIEAHPHFANNAVRRFCAERGIAVAAWSPLGAGSVLRDPTIAAVAREAGRSPAQVILRWHLQRGDIVLPKASTPQRIRQNAAVFDFALDARQMTRIDQLDRGEAGRTGPNPERL</sequence>
<keyword evidence="3" id="KW-0560">Oxidoreductase</keyword>
<feature type="site" description="Lowers pKa of active site Tyr" evidence="6">
    <location>
        <position position="74"/>
    </location>
</feature>
<dbReference type="InterPro" id="IPR036812">
    <property type="entry name" value="NAD(P)_OxRdtase_dom_sf"/>
</dbReference>